<keyword evidence="2" id="KW-1185">Reference proteome</keyword>
<name>A0A1J9PYU8_9EURO</name>
<evidence type="ECO:0000313" key="1">
    <source>
        <dbReference type="EMBL" id="OJD21496.1"/>
    </source>
</evidence>
<sequence>TSVAPASPPRQPSPPQKLVLPKFREQAVRDYCKWLESKVTNEAYKDDFQKICDVTLDNHLDLELILEDPDPNLFVK</sequence>
<accession>A0A1J9PYU8</accession>
<organism evidence="1 2">
    <name type="scientific">Blastomyces percursus</name>
    <dbReference type="NCBI Taxonomy" id="1658174"/>
    <lineage>
        <taxon>Eukaryota</taxon>
        <taxon>Fungi</taxon>
        <taxon>Dikarya</taxon>
        <taxon>Ascomycota</taxon>
        <taxon>Pezizomycotina</taxon>
        <taxon>Eurotiomycetes</taxon>
        <taxon>Eurotiomycetidae</taxon>
        <taxon>Onygenales</taxon>
        <taxon>Ajellomycetaceae</taxon>
        <taxon>Blastomyces</taxon>
    </lineage>
</organism>
<dbReference type="STRING" id="1658174.A0A1J9PYU8"/>
<dbReference type="VEuPathDB" id="FungiDB:ACJ73_07163"/>
<protein>
    <submittedName>
        <fullName evidence="1">Uncharacterized protein</fullName>
    </submittedName>
</protein>
<comment type="caution">
    <text evidence="1">The sequence shown here is derived from an EMBL/GenBank/DDBJ whole genome shotgun (WGS) entry which is preliminary data.</text>
</comment>
<proteinExistence type="predicted"/>
<reference evidence="1 2" key="1">
    <citation type="submission" date="2015-08" db="EMBL/GenBank/DDBJ databases">
        <title>Emmonsia species relationships and genome sequence.</title>
        <authorList>
            <person name="Cuomo C.A."/>
            <person name="Schwartz I.S."/>
            <person name="Kenyon C."/>
            <person name="De Hoog G.S."/>
            <person name="Govender N.P."/>
            <person name="Botha A."/>
            <person name="Moreno L."/>
            <person name="De Vries M."/>
            <person name="Munoz J.F."/>
            <person name="Stielow J.B."/>
        </authorList>
    </citation>
    <scope>NUCLEOTIDE SEQUENCE [LARGE SCALE GENOMIC DNA]</scope>
    <source>
        <strain evidence="1 2">EI222</strain>
    </source>
</reference>
<gene>
    <name evidence="1" type="ORF">ACJ73_07163</name>
</gene>
<feature type="non-terminal residue" evidence="1">
    <location>
        <position position="1"/>
    </location>
</feature>
<dbReference type="EMBL" id="LGTZ01001390">
    <property type="protein sequence ID" value="OJD21496.1"/>
    <property type="molecule type" value="Genomic_DNA"/>
</dbReference>
<evidence type="ECO:0000313" key="2">
    <source>
        <dbReference type="Proteomes" id="UP000242791"/>
    </source>
</evidence>
<dbReference type="AlphaFoldDB" id="A0A1J9PYU8"/>
<dbReference type="Proteomes" id="UP000242791">
    <property type="component" value="Unassembled WGS sequence"/>
</dbReference>